<proteinExistence type="predicted"/>
<dbReference type="OrthoDB" id="4657524at2759"/>
<feature type="domain" description="Ubiquitin 3 binding protein But2 C-terminal" evidence="1">
    <location>
        <begin position="2"/>
        <end position="114"/>
    </location>
</feature>
<evidence type="ECO:0000313" key="3">
    <source>
        <dbReference type="Proteomes" id="UP000799324"/>
    </source>
</evidence>
<evidence type="ECO:0000313" key="2">
    <source>
        <dbReference type="EMBL" id="KAF2659118.1"/>
    </source>
</evidence>
<evidence type="ECO:0000259" key="1">
    <source>
        <dbReference type="Pfam" id="PF09792"/>
    </source>
</evidence>
<dbReference type="InterPro" id="IPR018620">
    <property type="entry name" value="Ubiquitin3-bd_protein_But2_C"/>
</dbReference>
<dbReference type="Proteomes" id="UP000799324">
    <property type="component" value="Unassembled WGS sequence"/>
</dbReference>
<protein>
    <recommendedName>
        <fullName evidence="1">Ubiquitin 3 binding protein But2 C-terminal domain-containing protein</fullName>
    </recommendedName>
</protein>
<dbReference type="Pfam" id="PF09792">
    <property type="entry name" value="But2"/>
    <property type="match status" value="1"/>
</dbReference>
<keyword evidence="3" id="KW-1185">Reference proteome</keyword>
<reference evidence="2" key="1">
    <citation type="journal article" date="2020" name="Stud. Mycol.">
        <title>101 Dothideomycetes genomes: a test case for predicting lifestyles and emergence of pathogens.</title>
        <authorList>
            <person name="Haridas S."/>
            <person name="Albert R."/>
            <person name="Binder M."/>
            <person name="Bloem J."/>
            <person name="Labutti K."/>
            <person name="Salamov A."/>
            <person name="Andreopoulos B."/>
            <person name="Baker S."/>
            <person name="Barry K."/>
            <person name="Bills G."/>
            <person name="Bluhm B."/>
            <person name="Cannon C."/>
            <person name="Castanera R."/>
            <person name="Culley D."/>
            <person name="Daum C."/>
            <person name="Ezra D."/>
            <person name="Gonzalez J."/>
            <person name="Henrissat B."/>
            <person name="Kuo A."/>
            <person name="Liang C."/>
            <person name="Lipzen A."/>
            <person name="Lutzoni F."/>
            <person name="Magnuson J."/>
            <person name="Mondo S."/>
            <person name="Nolan M."/>
            <person name="Ohm R."/>
            <person name="Pangilinan J."/>
            <person name="Park H.-J."/>
            <person name="Ramirez L."/>
            <person name="Alfaro M."/>
            <person name="Sun H."/>
            <person name="Tritt A."/>
            <person name="Yoshinaga Y."/>
            <person name="Zwiers L.-H."/>
            <person name="Turgeon B."/>
            <person name="Goodwin S."/>
            <person name="Spatafora J."/>
            <person name="Crous P."/>
            <person name="Grigoriev I."/>
        </authorList>
    </citation>
    <scope>NUCLEOTIDE SEQUENCE</scope>
    <source>
        <strain evidence="2">CBS 122681</strain>
    </source>
</reference>
<gene>
    <name evidence="2" type="ORF">K491DRAFT_689490</name>
</gene>
<accession>A0A6A6TJL1</accession>
<organism evidence="2 3">
    <name type="scientific">Lophiostoma macrostomum CBS 122681</name>
    <dbReference type="NCBI Taxonomy" id="1314788"/>
    <lineage>
        <taxon>Eukaryota</taxon>
        <taxon>Fungi</taxon>
        <taxon>Dikarya</taxon>
        <taxon>Ascomycota</taxon>
        <taxon>Pezizomycotina</taxon>
        <taxon>Dothideomycetes</taxon>
        <taxon>Pleosporomycetidae</taxon>
        <taxon>Pleosporales</taxon>
        <taxon>Lophiostomataceae</taxon>
        <taxon>Lophiostoma</taxon>
    </lineage>
</organism>
<dbReference type="EMBL" id="MU004309">
    <property type="protein sequence ID" value="KAF2659118.1"/>
    <property type="molecule type" value="Genomic_DNA"/>
</dbReference>
<sequence>MFSFDAQNTFASRCTIAFELNTNTSLWSPWKLWGVPPFVFNVSHIDPTMNKDTDTWNNRPAVGDWVATIEVGFDGVHEVNSSDVPCVKGDVDQYIAYPADVERDFGLTWYQVLEPYHGLFLDAYVE</sequence>
<name>A0A6A6TJL1_9PLEO</name>
<dbReference type="AlphaFoldDB" id="A0A6A6TJL1"/>